<reference evidence="1" key="1">
    <citation type="submission" date="2023-10" db="EMBL/GenBank/DDBJ databases">
        <title>Whole genome sequencing of actinobacterial strain Amycolatopsis sp. (BCA-696) identifies the underlying plant growth-promoting genes.</title>
        <authorList>
            <person name="Gandham P."/>
            <person name="Vadla N."/>
            <person name="Saji A."/>
            <person name="Srinivas V."/>
            <person name="Ruperao P."/>
            <person name="Selvanayagam S."/>
            <person name="Saxena R.K."/>
            <person name="Rathore A."/>
            <person name="Gopalakrishnan S."/>
            <person name="Thakur V."/>
        </authorList>
    </citation>
    <scope>NUCLEOTIDE SEQUENCE</scope>
    <source>
        <strain evidence="1">BCA-696</strain>
    </source>
</reference>
<keyword evidence="2" id="KW-1185">Reference proteome</keyword>
<dbReference type="EMBL" id="CP150484">
    <property type="protein sequence ID" value="WYW19334.1"/>
    <property type="molecule type" value="Genomic_DNA"/>
</dbReference>
<protein>
    <submittedName>
        <fullName evidence="1">LD-carboxypeptidase</fullName>
    </submittedName>
</protein>
<evidence type="ECO:0000313" key="1">
    <source>
        <dbReference type="EMBL" id="WYW19334.1"/>
    </source>
</evidence>
<sequence length="322" mass="33570">MTAPHSTLVAPMPRPGDHVRLISPASFPSRELVAETKAVLESWGLVVEIGAHAFDQRGFMAGRDEDRLADLDDAFRDPAVRAVIATRGGAGAYRIADDLDFDAVRADPKPLIGFSDITALHLALWRHCGLAGIHGSLAGSRSAAATRRLLMGGEPAILHRDPRAMTVEAEVPGTATGALVGGNLGTVAHAVGVGLPPLAGTILFFEAERTIGLGQVDRQLTQLIRSGALHGVRGIALGRFPGFEDYTDRGWTLVDVFKDRLGALGVPVLGGIDAGHGADSLSLPLGPLAVLDTAAGTLTVEPAVGSGDADPRLPRAKREGLR</sequence>
<evidence type="ECO:0000313" key="2">
    <source>
        <dbReference type="Proteomes" id="UP001456344"/>
    </source>
</evidence>
<accession>A0ACD5BJ67</accession>
<gene>
    <name evidence="1" type="ORF">LCL61_27690</name>
</gene>
<organism evidence="1 2">
    <name type="scientific">Amycolatopsis coloradensis</name>
    <dbReference type="NCBI Taxonomy" id="76021"/>
    <lineage>
        <taxon>Bacteria</taxon>
        <taxon>Bacillati</taxon>
        <taxon>Actinomycetota</taxon>
        <taxon>Actinomycetes</taxon>
        <taxon>Pseudonocardiales</taxon>
        <taxon>Pseudonocardiaceae</taxon>
        <taxon>Amycolatopsis</taxon>
    </lineage>
</organism>
<dbReference type="Proteomes" id="UP001456344">
    <property type="component" value="Chromosome"/>
</dbReference>
<name>A0ACD5BJ67_9PSEU</name>
<proteinExistence type="predicted"/>